<keyword evidence="1" id="KW-0812">Transmembrane</keyword>
<protein>
    <submittedName>
        <fullName evidence="2">Uncharacterized protein</fullName>
    </submittedName>
</protein>
<dbReference type="RefSeq" id="WP_163283849.1">
    <property type="nucleotide sequence ID" value="NZ_JAAGVY010000007.1"/>
</dbReference>
<accession>A0A7K3WNC7</accession>
<evidence type="ECO:0000256" key="1">
    <source>
        <dbReference type="SAM" id="Phobius"/>
    </source>
</evidence>
<keyword evidence="1" id="KW-0472">Membrane</keyword>
<organism evidence="2 3">
    <name type="scientific">Cryomorpha ignava</name>
    <dbReference type="NCBI Taxonomy" id="101383"/>
    <lineage>
        <taxon>Bacteria</taxon>
        <taxon>Pseudomonadati</taxon>
        <taxon>Bacteroidota</taxon>
        <taxon>Flavobacteriia</taxon>
        <taxon>Flavobacteriales</taxon>
        <taxon>Cryomorphaceae</taxon>
        <taxon>Cryomorpha</taxon>
    </lineage>
</organism>
<feature type="transmembrane region" description="Helical" evidence="1">
    <location>
        <begin position="50"/>
        <end position="67"/>
    </location>
</feature>
<sequence length="78" mass="9137">MNQKNKKNNNMRGVSLFMEKFWLALAIASFVVVVYIFISDGGFTRENAQYIVFPLLAGLMYGFRTYVRKRMEKNQDSE</sequence>
<evidence type="ECO:0000313" key="2">
    <source>
        <dbReference type="EMBL" id="NEN23038.1"/>
    </source>
</evidence>
<keyword evidence="1" id="KW-1133">Transmembrane helix</keyword>
<dbReference type="Proteomes" id="UP000486602">
    <property type="component" value="Unassembled WGS sequence"/>
</dbReference>
<reference evidence="2 3" key="1">
    <citation type="submission" date="2020-02" db="EMBL/GenBank/DDBJ databases">
        <title>Out from the shadows clarifying the taxonomy of the family Cryomorphaceae and related taxa by utilizing the GTDB taxonomic framework.</title>
        <authorList>
            <person name="Bowman J.P."/>
        </authorList>
    </citation>
    <scope>NUCLEOTIDE SEQUENCE [LARGE SCALE GENOMIC DNA]</scope>
    <source>
        <strain evidence="2 3">QSSC 1-22</strain>
    </source>
</reference>
<evidence type="ECO:0000313" key="3">
    <source>
        <dbReference type="Proteomes" id="UP000486602"/>
    </source>
</evidence>
<dbReference type="AlphaFoldDB" id="A0A7K3WNC7"/>
<name>A0A7K3WNC7_9FLAO</name>
<proteinExistence type="predicted"/>
<dbReference type="EMBL" id="JAAGVY010000007">
    <property type="protein sequence ID" value="NEN23038.1"/>
    <property type="molecule type" value="Genomic_DNA"/>
</dbReference>
<comment type="caution">
    <text evidence="2">The sequence shown here is derived from an EMBL/GenBank/DDBJ whole genome shotgun (WGS) entry which is preliminary data.</text>
</comment>
<gene>
    <name evidence="2" type="ORF">G3O08_05935</name>
</gene>
<feature type="transmembrane region" description="Helical" evidence="1">
    <location>
        <begin position="21"/>
        <end position="38"/>
    </location>
</feature>
<keyword evidence="3" id="KW-1185">Reference proteome</keyword>